<sequence>MLAQGFFEAQGLAWAMLKVPLLTTESELVKVFADVPATRETVTAKLLRQRPSHNNADGLRMS</sequence>
<proteinExistence type="predicted"/>
<organism evidence="1">
    <name type="scientific">Microcystis aeruginosa (strain PCC 7806)</name>
    <dbReference type="NCBI Taxonomy" id="267872"/>
    <lineage>
        <taxon>Bacteria</taxon>
        <taxon>Bacillati</taxon>
        <taxon>Cyanobacteriota</taxon>
        <taxon>Cyanophyceae</taxon>
        <taxon>Oscillatoriophycideae</taxon>
        <taxon>Chroococcales</taxon>
        <taxon>Microcystaceae</taxon>
        <taxon>Microcystis</taxon>
    </lineage>
</organism>
<protein>
    <submittedName>
        <fullName evidence="1">Similarity. Hypothetical start</fullName>
    </submittedName>
</protein>
<gene>
    <name evidence="1" type="ORF">IPF_3041</name>
</gene>
<reference evidence="1" key="1">
    <citation type="submission" date="2007-08" db="EMBL/GenBank/DDBJ databases">
        <authorList>
            <person name="Frangeul L."/>
        </authorList>
    </citation>
    <scope>NUCLEOTIDE SEQUENCE</scope>
    <source>
        <strain evidence="1">PCC 7806</strain>
    </source>
</reference>
<accession>A8YIJ0</accession>
<dbReference type="AlphaFoldDB" id="A8YIJ0"/>
<dbReference type="EMBL" id="AM778947">
    <property type="protein sequence ID" value="CAO90094.1"/>
    <property type="molecule type" value="Genomic_DNA"/>
</dbReference>
<evidence type="ECO:0000313" key="1">
    <source>
        <dbReference type="EMBL" id="CAO90094.1"/>
    </source>
</evidence>
<name>A8YIJ0_MICA7</name>